<evidence type="ECO:0000313" key="1">
    <source>
        <dbReference type="EMBL" id="SNX60697.1"/>
    </source>
</evidence>
<reference evidence="1 2" key="1">
    <citation type="submission" date="2017-08" db="EMBL/GenBank/DDBJ databases">
        <authorList>
            <person name="de Groot N.N."/>
        </authorList>
    </citation>
    <scope>NUCLEOTIDE SEQUENCE [LARGE SCALE GENOMIC DNA]</scope>
    <source>
        <strain evidence="1 2">Nm15</strain>
    </source>
</reference>
<dbReference type="EMBL" id="LT907782">
    <property type="protein sequence ID" value="SNX60697.1"/>
    <property type="molecule type" value="Genomic_DNA"/>
</dbReference>
<protein>
    <submittedName>
        <fullName evidence="1">Uncharacterized protein</fullName>
    </submittedName>
</protein>
<dbReference type="OrthoDB" id="8550302at2"/>
<proteinExistence type="predicted"/>
<organism evidence="1 2">
    <name type="scientific">Nitrosomonas ureae</name>
    <dbReference type="NCBI Taxonomy" id="44577"/>
    <lineage>
        <taxon>Bacteria</taxon>
        <taxon>Pseudomonadati</taxon>
        <taxon>Pseudomonadota</taxon>
        <taxon>Betaproteobacteria</taxon>
        <taxon>Nitrosomonadales</taxon>
        <taxon>Nitrosomonadaceae</taxon>
        <taxon>Nitrosomonas</taxon>
    </lineage>
</organism>
<accession>A0A285BZF7</accession>
<dbReference type="Proteomes" id="UP000242498">
    <property type="component" value="Chromosome I"/>
</dbReference>
<evidence type="ECO:0000313" key="2">
    <source>
        <dbReference type="Proteomes" id="UP000242498"/>
    </source>
</evidence>
<sequence>MKISELAQRLRISRQMAYRYKARGMPCNSLESALEWRRQNLDVTQTKNWRIDGNPGVRFKPLHINKHTFNNDKSR</sequence>
<gene>
    <name evidence="1" type="ORF">SAMN06296273_2167</name>
</gene>
<name>A0A285BZF7_9PROT</name>
<dbReference type="AlphaFoldDB" id="A0A285BZF7"/>